<evidence type="ECO:0000313" key="2">
    <source>
        <dbReference type="Proteomes" id="UP001283361"/>
    </source>
</evidence>
<name>A0AAE0XPJ8_9GAST</name>
<accession>A0AAE0XPJ8</accession>
<proteinExistence type="predicted"/>
<dbReference type="PANTHER" id="PTHR46704:SF9">
    <property type="entry name" value="BHLH DOMAIN-CONTAINING PROTEIN"/>
    <property type="match status" value="1"/>
</dbReference>
<comment type="caution">
    <text evidence="1">The sequence shown here is derived from an EMBL/GenBank/DDBJ whole genome shotgun (WGS) entry which is preliminary data.</text>
</comment>
<dbReference type="Proteomes" id="UP001283361">
    <property type="component" value="Unassembled WGS sequence"/>
</dbReference>
<reference evidence="1" key="1">
    <citation type="journal article" date="2023" name="G3 (Bethesda)">
        <title>A reference genome for the long-term kleptoplast-retaining sea slug Elysia crispata morphotype clarki.</title>
        <authorList>
            <person name="Eastman K.E."/>
            <person name="Pendleton A.L."/>
            <person name="Shaikh M.A."/>
            <person name="Suttiyut T."/>
            <person name="Ogas R."/>
            <person name="Tomko P."/>
            <person name="Gavelis G."/>
            <person name="Widhalm J.R."/>
            <person name="Wisecaver J.H."/>
        </authorList>
    </citation>
    <scope>NUCLEOTIDE SEQUENCE</scope>
    <source>
        <strain evidence="1">ECLA1</strain>
    </source>
</reference>
<dbReference type="EMBL" id="JAWDGP010007871">
    <property type="protein sequence ID" value="KAK3701949.1"/>
    <property type="molecule type" value="Genomic_DNA"/>
</dbReference>
<evidence type="ECO:0000313" key="1">
    <source>
        <dbReference type="EMBL" id="KAK3701949.1"/>
    </source>
</evidence>
<dbReference type="PANTHER" id="PTHR46704">
    <property type="entry name" value="CXC DOMAIN-CONTAINING PROTEIN-RELATED"/>
    <property type="match status" value="1"/>
</dbReference>
<sequence length="317" mass="35198">MDSVLLSPKPKAEKESDSERVCIVHKITFWQRYKGANDLVYSNEVPKGHAVSAAFENATTDEKTVIEAAMVIRRAVIDAHKESKRLPWASATTDLQNDSFNLLALVVTFLETLYSKDGNVTSDRCRRRVNSTAQDICYNVSKGKWATLKHILTSMCVRHLTGSKQLINILNRLGHSLSHSFLLQLETAMSDSIQVNSDDLPPSIMRNNNLITHFCWDNFDLNEETASGARTTHSTYGIVLQEISHVSPQQTYECLLKGSRKVLSGSGFEDIVIDSKVCATGSIDGTSTDTAVKELAGDFLKFKQDVRHGKLGETAQF</sequence>
<dbReference type="AlphaFoldDB" id="A0AAE0XPJ8"/>
<keyword evidence="2" id="KW-1185">Reference proteome</keyword>
<protein>
    <submittedName>
        <fullName evidence="1">Uncharacterized protein</fullName>
    </submittedName>
</protein>
<gene>
    <name evidence="1" type="ORF">RRG08_017840</name>
</gene>
<organism evidence="1 2">
    <name type="scientific">Elysia crispata</name>
    <name type="common">lettuce slug</name>
    <dbReference type="NCBI Taxonomy" id="231223"/>
    <lineage>
        <taxon>Eukaryota</taxon>
        <taxon>Metazoa</taxon>
        <taxon>Spiralia</taxon>
        <taxon>Lophotrochozoa</taxon>
        <taxon>Mollusca</taxon>
        <taxon>Gastropoda</taxon>
        <taxon>Heterobranchia</taxon>
        <taxon>Euthyneura</taxon>
        <taxon>Panpulmonata</taxon>
        <taxon>Sacoglossa</taxon>
        <taxon>Placobranchoidea</taxon>
        <taxon>Plakobranchidae</taxon>
        <taxon>Elysia</taxon>
    </lineage>
</organism>